<organism evidence="1 2">
    <name type="scientific">Marmota monax</name>
    <name type="common">Woodchuck</name>
    <dbReference type="NCBI Taxonomy" id="9995"/>
    <lineage>
        <taxon>Eukaryota</taxon>
        <taxon>Metazoa</taxon>
        <taxon>Chordata</taxon>
        <taxon>Craniata</taxon>
        <taxon>Vertebrata</taxon>
        <taxon>Euteleostomi</taxon>
        <taxon>Mammalia</taxon>
        <taxon>Eutheria</taxon>
        <taxon>Euarchontoglires</taxon>
        <taxon>Glires</taxon>
        <taxon>Rodentia</taxon>
        <taxon>Sciuromorpha</taxon>
        <taxon>Sciuridae</taxon>
        <taxon>Xerinae</taxon>
        <taxon>Marmotini</taxon>
        <taxon>Marmota</taxon>
    </lineage>
</organism>
<evidence type="ECO:0000313" key="1">
    <source>
        <dbReference type="EMBL" id="VTJ61687.1"/>
    </source>
</evidence>
<dbReference type="EMBL" id="CABDUW010000180">
    <property type="protein sequence ID" value="VTJ61687.1"/>
    <property type="molecule type" value="Genomic_DNA"/>
</dbReference>
<evidence type="ECO:0000313" key="2">
    <source>
        <dbReference type="Proteomes" id="UP000335636"/>
    </source>
</evidence>
<gene>
    <name evidence="1" type="ORF">MONAX_5E023656</name>
</gene>
<proteinExistence type="predicted"/>
<sequence>VARDLEMAADRTQPPSAALLLTGLWAKPEWDTCQADEDFSGSSEFKANPRWN</sequence>
<dbReference type="Proteomes" id="UP000335636">
    <property type="component" value="Unassembled WGS sequence"/>
</dbReference>
<reference evidence="1" key="1">
    <citation type="submission" date="2019-04" db="EMBL/GenBank/DDBJ databases">
        <authorList>
            <person name="Alioto T."/>
            <person name="Alioto T."/>
        </authorList>
    </citation>
    <scope>NUCLEOTIDE SEQUENCE [LARGE SCALE GENOMIC DNA]</scope>
</reference>
<accession>A0A5E4AW57</accession>
<keyword evidence="2" id="KW-1185">Reference proteome</keyword>
<dbReference type="AlphaFoldDB" id="A0A5E4AW57"/>
<comment type="caution">
    <text evidence="1">The sequence shown here is derived from an EMBL/GenBank/DDBJ whole genome shotgun (WGS) entry which is preliminary data.</text>
</comment>
<protein>
    <submittedName>
        <fullName evidence="1">Uncharacterized protein</fullName>
    </submittedName>
</protein>
<feature type="non-terminal residue" evidence="1">
    <location>
        <position position="1"/>
    </location>
</feature>
<name>A0A5E4AW57_MARMO</name>